<reference evidence="2 3" key="1">
    <citation type="submission" date="2020-12" db="EMBL/GenBank/DDBJ databases">
        <title>Revised draft genomes of Rhodomicrobium vannielii ATCC 17100 and Rhodomicrobium udaipurense JA643.</title>
        <authorList>
            <person name="Conners E.M."/>
            <person name="Davenport E.J."/>
            <person name="Bose A."/>
        </authorList>
    </citation>
    <scope>NUCLEOTIDE SEQUENCE [LARGE SCALE GENOMIC DNA]</scope>
    <source>
        <strain evidence="2 3">JA643</strain>
    </source>
</reference>
<dbReference type="InterPro" id="IPR016181">
    <property type="entry name" value="Acyl_CoA_acyltransferase"/>
</dbReference>
<organism evidence="2 3">
    <name type="scientific">Rhodomicrobium udaipurense</name>
    <dbReference type="NCBI Taxonomy" id="1202716"/>
    <lineage>
        <taxon>Bacteria</taxon>
        <taxon>Pseudomonadati</taxon>
        <taxon>Pseudomonadota</taxon>
        <taxon>Alphaproteobacteria</taxon>
        <taxon>Hyphomicrobiales</taxon>
        <taxon>Hyphomicrobiaceae</taxon>
        <taxon>Rhodomicrobium</taxon>
    </lineage>
</organism>
<dbReference type="SUPFAM" id="SSF55729">
    <property type="entry name" value="Acyl-CoA N-acyltransferases (Nat)"/>
    <property type="match status" value="1"/>
</dbReference>
<dbReference type="AlphaFoldDB" id="A0A8I1GIC5"/>
<evidence type="ECO:0000313" key="2">
    <source>
        <dbReference type="EMBL" id="MBJ7544265.1"/>
    </source>
</evidence>
<sequence>MTTPSATIRLQTPDDQPALQYLNECAFGPGRFARTAYRVRENSVRDPRLNLCMELDGAMVGAMDLTPVTVGDVPGALLLGPLIVSGDHQSLGHGLRLMLYGLKRAKDLGYRLVILVGDLPYYVRAGFCPIPRGRIELPGPVDPARLLYAELVPGALEEYSGLIRGIRDPSNVD</sequence>
<name>A0A8I1GIC5_9HYPH</name>
<accession>A0A8I1GIC5</accession>
<dbReference type="Gene3D" id="3.40.630.30">
    <property type="match status" value="1"/>
</dbReference>
<dbReference type="EMBL" id="JAEMUK010000078">
    <property type="protein sequence ID" value="MBJ7544265.1"/>
    <property type="molecule type" value="Genomic_DNA"/>
</dbReference>
<evidence type="ECO:0000259" key="1">
    <source>
        <dbReference type="PROSITE" id="PS51186"/>
    </source>
</evidence>
<gene>
    <name evidence="2" type="ORF">JDN41_11990</name>
</gene>
<keyword evidence="3" id="KW-1185">Reference proteome</keyword>
<dbReference type="InterPro" id="IPR000182">
    <property type="entry name" value="GNAT_dom"/>
</dbReference>
<proteinExistence type="predicted"/>
<dbReference type="Pfam" id="PF00583">
    <property type="entry name" value="Acetyltransf_1"/>
    <property type="match status" value="1"/>
</dbReference>
<dbReference type="Proteomes" id="UP000623250">
    <property type="component" value="Unassembled WGS sequence"/>
</dbReference>
<evidence type="ECO:0000313" key="3">
    <source>
        <dbReference type="Proteomes" id="UP000623250"/>
    </source>
</evidence>
<dbReference type="GO" id="GO:0016747">
    <property type="term" value="F:acyltransferase activity, transferring groups other than amino-acyl groups"/>
    <property type="evidence" value="ECO:0007669"/>
    <property type="project" value="InterPro"/>
</dbReference>
<dbReference type="PROSITE" id="PS51186">
    <property type="entry name" value="GNAT"/>
    <property type="match status" value="1"/>
</dbReference>
<dbReference type="CDD" id="cd04301">
    <property type="entry name" value="NAT_SF"/>
    <property type="match status" value="1"/>
</dbReference>
<keyword evidence="2" id="KW-0808">Transferase</keyword>
<protein>
    <submittedName>
        <fullName evidence="2">N-acetyltransferase</fullName>
    </submittedName>
</protein>
<feature type="domain" description="N-acetyltransferase" evidence="1">
    <location>
        <begin position="6"/>
        <end position="148"/>
    </location>
</feature>
<comment type="caution">
    <text evidence="2">The sequence shown here is derived from an EMBL/GenBank/DDBJ whole genome shotgun (WGS) entry which is preliminary data.</text>
</comment>
<dbReference type="RefSeq" id="WP_052037219.1">
    <property type="nucleotide sequence ID" value="NZ_JAEMUK010000078.1"/>
</dbReference>